<name>A0A1I2D170_9BACT</name>
<feature type="domain" description="Glycosyl hydrolase-like 10" evidence="3">
    <location>
        <begin position="47"/>
        <end position="290"/>
    </location>
</feature>
<dbReference type="PANTHER" id="PTHR43405:SF1">
    <property type="entry name" value="GLYCOSYL HYDROLASE DIGH"/>
    <property type="match status" value="1"/>
</dbReference>
<dbReference type="GO" id="GO:0016787">
    <property type="term" value="F:hydrolase activity"/>
    <property type="evidence" value="ECO:0007669"/>
    <property type="project" value="UniProtKB-KW"/>
</dbReference>
<evidence type="ECO:0000313" key="5">
    <source>
        <dbReference type="EMBL" id="SFE74232.1"/>
    </source>
</evidence>
<evidence type="ECO:0000313" key="6">
    <source>
        <dbReference type="Proteomes" id="UP000198964"/>
    </source>
</evidence>
<gene>
    <name evidence="5" type="ORF">SAMN05216283_101897</name>
</gene>
<dbReference type="Proteomes" id="UP000198964">
    <property type="component" value="Unassembled WGS sequence"/>
</dbReference>
<dbReference type="EMBL" id="FONW01000001">
    <property type="protein sequence ID" value="SFE74232.1"/>
    <property type="molecule type" value="Genomic_DNA"/>
</dbReference>
<evidence type="ECO:0000256" key="1">
    <source>
        <dbReference type="ARBA" id="ARBA00022729"/>
    </source>
</evidence>
<feature type="chain" id="PRO_5011652600" evidence="2">
    <location>
        <begin position="24"/>
        <end position="452"/>
    </location>
</feature>
<keyword evidence="1 2" id="KW-0732">Signal</keyword>
<proteinExistence type="predicted"/>
<feature type="signal peptide" evidence="2">
    <location>
        <begin position="1"/>
        <end position="23"/>
    </location>
</feature>
<sequence length="452" mass="52462">MRNSIVYLLFCVVAVFSACSPKAEIKKAKVDKPALLWFDAEANFERFSDPDSIDFYLEKIKNIGFTDAVVDIRPITGEVLYKSKYAPQMKEWAGFERPDFDYLGHFISKAHELGIRVHASMNTFVGGHNYFDRGQTYTTNPEWATMVYTPDQGIVSIMTQKKKYSAMINPINPDFQEHMLNVLKEVTANYPDLDGIILDRVRYDGIMADFSDFSKKKFEEYLGEEIKNFPTDIYEWKTNADGKSDYVRGKYFKKWIEWRTRNIHDFMALAGKTVKAVNPNISFGTYTGAWYPSYYEVGVNWASDQYDPSQEFNWATPEYKNFGYAEELDLFTVGNYYTNVTMDEYLKNNNLVRNETDSKATRSTWYCVEGSCDKIRGIMNGLPFYGGILVDQFYDNRPQLSRSIAMNFQASDGLMMFDIVHIIEKNMWKEVEDGFEMAADPDYFKREPILNN</sequence>
<dbReference type="InterPro" id="IPR032280">
    <property type="entry name" value="DUF4985"/>
</dbReference>
<accession>A0A1I2D170</accession>
<dbReference type="PROSITE" id="PS51257">
    <property type="entry name" value="PROKAR_LIPOPROTEIN"/>
    <property type="match status" value="1"/>
</dbReference>
<evidence type="ECO:0000259" key="4">
    <source>
        <dbReference type="Pfam" id="PF16373"/>
    </source>
</evidence>
<dbReference type="PANTHER" id="PTHR43405">
    <property type="entry name" value="GLYCOSYL HYDROLASE DIGH"/>
    <property type="match status" value="1"/>
</dbReference>
<dbReference type="InterPro" id="IPR052177">
    <property type="entry name" value="Divisome_Glycosyl_Hydrolase"/>
</dbReference>
<organism evidence="5 6">
    <name type="scientific">Sunxiuqinia elliptica</name>
    <dbReference type="NCBI Taxonomy" id="655355"/>
    <lineage>
        <taxon>Bacteria</taxon>
        <taxon>Pseudomonadati</taxon>
        <taxon>Bacteroidota</taxon>
        <taxon>Bacteroidia</taxon>
        <taxon>Marinilabiliales</taxon>
        <taxon>Prolixibacteraceae</taxon>
        <taxon>Sunxiuqinia</taxon>
    </lineage>
</organism>
<dbReference type="InterPro" id="IPR003790">
    <property type="entry name" value="GHL10"/>
</dbReference>
<keyword evidence="5" id="KW-0378">Hydrolase</keyword>
<evidence type="ECO:0000259" key="3">
    <source>
        <dbReference type="Pfam" id="PF02638"/>
    </source>
</evidence>
<protein>
    <submittedName>
        <fullName evidence="5">Glycosyl hydrolase-like 10</fullName>
    </submittedName>
</protein>
<dbReference type="RefSeq" id="WP_093918595.1">
    <property type="nucleotide sequence ID" value="NZ_FONW01000001.1"/>
</dbReference>
<keyword evidence="6" id="KW-1185">Reference proteome</keyword>
<dbReference type="InterPro" id="IPR017853">
    <property type="entry name" value="GH"/>
</dbReference>
<dbReference type="Pfam" id="PF16373">
    <property type="entry name" value="DUF4985"/>
    <property type="match status" value="1"/>
</dbReference>
<feature type="domain" description="DUF4985" evidence="4">
    <location>
        <begin position="310"/>
        <end position="432"/>
    </location>
</feature>
<reference evidence="5 6" key="1">
    <citation type="submission" date="2016-10" db="EMBL/GenBank/DDBJ databases">
        <authorList>
            <person name="de Groot N.N."/>
        </authorList>
    </citation>
    <scope>NUCLEOTIDE SEQUENCE [LARGE SCALE GENOMIC DNA]</scope>
    <source>
        <strain evidence="5 6">CGMCC 1.9156</strain>
    </source>
</reference>
<dbReference type="Pfam" id="PF02638">
    <property type="entry name" value="GHL10"/>
    <property type="match status" value="1"/>
</dbReference>
<evidence type="ECO:0000256" key="2">
    <source>
        <dbReference type="SAM" id="SignalP"/>
    </source>
</evidence>
<dbReference type="Gene3D" id="3.20.20.80">
    <property type="entry name" value="Glycosidases"/>
    <property type="match status" value="1"/>
</dbReference>
<dbReference type="STRING" id="655355.SAMN05216283_101897"/>
<dbReference type="SUPFAM" id="SSF51445">
    <property type="entry name" value="(Trans)glycosidases"/>
    <property type="match status" value="1"/>
</dbReference>
<dbReference type="AlphaFoldDB" id="A0A1I2D170"/>